<dbReference type="RefSeq" id="WP_090734657.1">
    <property type="nucleotide sequence ID" value="NZ_FOHO01000006.1"/>
</dbReference>
<keyword evidence="1" id="KW-0812">Transmembrane</keyword>
<accession>A0A1I0FCZ3</accession>
<feature type="transmembrane region" description="Helical" evidence="1">
    <location>
        <begin position="139"/>
        <end position="162"/>
    </location>
</feature>
<dbReference type="EMBL" id="FOHO01000006">
    <property type="protein sequence ID" value="SET55221.1"/>
    <property type="molecule type" value="Genomic_DNA"/>
</dbReference>
<evidence type="ECO:0000313" key="3">
    <source>
        <dbReference type="Proteomes" id="UP000199180"/>
    </source>
</evidence>
<keyword evidence="1" id="KW-0472">Membrane</keyword>
<dbReference type="OrthoDB" id="8347407at2"/>
<dbReference type="AlphaFoldDB" id="A0A1I0FCZ3"/>
<proteinExistence type="predicted"/>
<gene>
    <name evidence="2" type="ORF">SAMN04489858_106152</name>
</gene>
<evidence type="ECO:0000256" key="1">
    <source>
        <dbReference type="SAM" id="Phobius"/>
    </source>
</evidence>
<dbReference type="InterPro" id="IPR013078">
    <property type="entry name" value="His_Pase_superF_clade-1"/>
</dbReference>
<reference evidence="2 3" key="1">
    <citation type="submission" date="2016-10" db="EMBL/GenBank/DDBJ databases">
        <authorList>
            <person name="de Groot N.N."/>
        </authorList>
    </citation>
    <scope>NUCLEOTIDE SEQUENCE [LARGE SCALE GENOMIC DNA]</scope>
    <source>
        <strain evidence="2 3">DSM 17862</strain>
    </source>
</reference>
<dbReference type="STRING" id="364199.SAMN04489858_106152"/>
<keyword evidence="3" id="KW-1185">Reference proteome</keyword>
<evidence type="ECO:0000313" key="2">
    <source>
        <dbReference type="EMBL" id="SET55221.1"/>
    </source>
</evidence>
<sequence length="177" mass="19168">MLLTIVRHAPPLTDGRLAGRRDVSADIGDSQMIARVRARLRRDAQIIASPAQRCLQTAAALGLTPTQTHRDLWEQDYGAWEGLRYADLPDLGALPMSELARHRPDGGESFQDMAARVQPILQRLDRDSVIIAHAGTARAALAMVVGTAALSFAIAPLSLTILRRAGSDWSVEAVNLT</sequence>
<name>A0A1I0FCZ3_9RHOB</name>
<dbReference type="Proteomes" id="UP000199180">
    <property type="component" value="Unassembled WGS sequence"/>
</dbReference>
<dbReference type="InterPro" id="IPR029033">
    <property type="entry name" value="His_PPase_superfam"/>
</dbReference>
<keyword evidence="1" id="KW-1133">Transmembrane helix</keyword>
<dbReference type="Gene3D" id="3.40.50.1240">
    <property type="entry name" value="Phosphoglycerate mutase-like"/>
    <property type="match status" value="1"/>
</dbReference>
<protein>
    <submittedName>
        <fullName evidence="2">Alpha-ribazole phosphatase</fullName>
    </submittedName>
</protein>
<dbReference type="SUPFAM" id="SSF53254">
    <property type="entry name" value="Phosphoglycerate mutase-like"/>
    <property type="match status" value="1"/>
</dbReference>
<dbReference type="Pfam" id="PF00300">
    <property type="entry name" value="His_Phos_1"/>
    <property type="match status" value="1"/>
</dbReference>
<organism evidence="2 3">
    <name type="scientific">Paracoccus homiensis</name>
    <dbReference type="NCBI Taxonomy" id="364199"/>
    <lineage>
        <taxon>Bacteria</taxon>
        <taxon>Pseudomonadati</taxon>
        <taxon>Pseudomonadota</taxon>
        <taxon>Alphaproteobacteria</taxon>
        <taxon>Rhodobacterales</taxon>
        <taxon>Paracoccaceae</taxon>
        <taxon>Paracoccus</taxon>
    </lineage>
</organism>